<evidence type="ECO:0000313" key="2">
    <source>
        <dbReference type="Proteomes" id="UP001059597"/>
    </source>
</evidence>
<reference evidence="1" key="1">
    <citation type="submission" date="2022-06" db="EMBL/GenBank/DDBJ databases">
        <title>Complete genome sequence of Streptomyces nigrescens HEK616.</title>
        <authorList>
            <person name="Asamizu S."/>
            <person name="Onaka H."/>
        </authorList>
    </citation>
    <scope>NUCLEOTIDE SEQUENCE</scope>
    <source>
        <strain evidence="1">HEK616</strain>
        <plasmid evidence="1">SNP1</plasmid>
    </source>
</reference>
<accession>A0ABN6R7L8</accession>
<evidence type="ECO:0000313" key="1">
    <source>
        <dbReference type="EMBL" id="BDM74369.1"/>
    </source>
</evidence>
<dbReference type="RefSeq" id="WP_261957905.1">
    <property type="nucleotide sequence ID" value="NZ_AP026074.1"/>
</dbReference>
<gene>
    <name evidence="1" type="ORF">HEK616_78560</name>
</gene>
<name>A0ABN6R7L8_STRNI</name>
<sequence length="1227" mass="133262">MTREAHVRGEGGAAAAADEPAAVLDAALAAGLAPVGAPDGEPITARRYDHPHLGGRPVVRLTGHAVAPVEDRLLADLGFSAPEAGDPVASGQRPQPRYPAWALVHDLAHAEVALAAGVEMARAGRLAVPKPGPALERFQAIAATLPDDHLPVYWEEVGRIFLAAGRDKQATMMFGRARTADRQATGPVADPARRRAVFLEFALAGALSAKDIKAYVTELSRRPDPVEAYRELWELAVRRTTGGLAPWPEMLKQIAKLAKAAGREVVTEHRLLLEGLVDAPALWRVADGFWTAQRTLLLPVVAGSVVLKRRLLWRLTAVPRSRMDAWWCALLEETGALDELAGDTGNWLSAMLGRYGDRGAAAPEELLRLVPALADRIREAGTPVRFDAGEPDEYHSIDAVALCRCLEAGVPVADPGPKASLTNWQGPARVDLRSLTDDTRFGPVLARSVPTGGGEFRSLWGTKALRPLLGKTVGARLGQARSGGLEDARTAVRWLGENIRADMLTGIPDLATRIEDLDMVTPLTRTLRAGILDELGWAALDEAAAELKGDSWCWASWPVLVVHDRRKAMAIGPGGRIAEHRLRVPRGADKFDYDVKVFFSDGQFLVCHFVNGRQMHYWSDTPEELFSVRPRLWESLYYEREQLGYTFMAPSGRRFMGHKVLGPGEKRVGPNGQMFHDGRDFWWHATDELDSQVHRVDLATGELTDAELPEFFDPSLLGKDEHWRFDSSWLAPLPYGVTGSPLGSDGRHVGLRVAEDRATGRVRYHRIDGVQGVFDGSGGTAVWGLLDIPGSAKPLVLSGGLRRYDPVVARDAETGEQYWAAQRTNYGYTRHDPSPVAAGTRLMPPSAFWHFLKPRDPAGSAALREVSEDTARRLLKAAATSEEALRTAVAKLLPEVGHPLLIRGVIGCVQEAAATARSHNALLRRLKRVEYPRLKVRERDLGGALEGLLSRYTTGDEGGVAQIELASAFLAGTIGGDSGREQWREYPSAVDWTELPGRIGGLAVRAVSAVTGPAHSRALLRLLRFWAVSPLAEPGLQRGLLKGEEPGAVSGENGSLLPLHSAIRNGSWARSLAVADEELCVFLQRGTVPHPDGVVDIRPVPDGWATPERLQRLVDEAERSGPVPFEPGEADRLADATGLDRGAAALLLAGLPHIEGEGRDFLPTAVRKALDLKVTEAQTGRDRLLRIRPVARLELYDAAMPDDPADLWDQAATADRLARAWKEVAPG</sequence>
<keyword evidence="2" id="KW-1185">Reference proteome</keyword>
<geneLocation type="plasmid" evidence="1 2">
    <name>SNP1</name>
</geneLocation>
<dbReference type="Proteomes" id="UP001059597">
    <property type="component" value="Plasmid SNP1"/>
</dbReference>
<protein>
    <recommendedName>
        <fullName evidence="3">DNA-binding protein</fullName>
    </recommendedName>
</protein>
<keyword evidence="1" id="KW-0614">Plasmid</keyword>
<dbReference type="EMBL" id="AP026074">
    <property type="protein sequence ID" value="BDM74369.1"/>
    <property type="molecule type" value="Genomic_DNA"/>
</dbReference>
<proteinExistence type="predicted"/>
<evidence type="ECO:0008006" key="3">
    <source>
        <dbReference type="Google" id="ProtNLM"/>
    </source>
</evidence>
<organism evidence="1 2">
    <name type="scientific">Streptomyces nigrescens</name>
    <dbReference type="NCBI Taxonomy" id="1920"/>
    <lineage>
        <taxon>Bacteria</taxon>
        <taxon>Bacillati</taxon>
        <taxon>Actinomycetota</taxon>
        <taxon>Actinomycetes</taxon>
        <taxon>Kitasatosporales</taxon>
        <taxon>Streptomycetaceae</taxon>
        <taxon>Streptomyces</taxon>
    </lineage>
</organism>